<reference evidence="1 2" key="1">
    <citation type="submission" date="2017-07" db="EMBL/GenBank/DDBJ databases">
        <title>Genomes of Fischerella (Mastigocladus) sp. strains.</title>
        <authorList>
            <person name="Miller S.R."/>
        </authorList>
    </citation>
    <scope>NUCLEOTIDE SEQUENCE [LARGE SCALE GENOMIC DNA]</scope>
    <source>
        <strain evidence="1 2">CCMEE 5268</strain>
    </source>
</reference>
<accession>A0A2N6KD38</accession>
<dbReference type="RefSeq" id="WP_102174153.1">
    <property type="nucleotide sequence ID" value="NZ_NMQA01000221.1"/>
</dbReference>
<comment type="caution">
    <text evidence="1">The sequence shown here is derived from an EMBL/GenBank/DDBJ whole genome shotgun (WGS) entry which is preliminary data.</text>
</comment>
<dbReference type="Proteomes" id="UP000235025">
    <property type="component" value="Unassembled WGS sequence"/>
</dbReference>
<proteinExistence type="predicted"/>
<evidence type="ECO:0000313" key="1">
    <source>
        <dbReference type="EMBL" id="PLZ96651.1"/>
    </source>
</evidence>
<protein>
    <submittedName>
        <fullName evidence="1">Uncharacterized protein</fullName>
    </submittedName>
</protein>
<sequence length="59" mass="6924">MNSLINQILLEKKRQRAEGRGQKAEGRRMKKFHTSHFILHPGNFLHSYPPWQLAVGQEI</sequence>
<gene>
    <name evidence="1" type="ORF">CEN50_17845</name>
</gene>
<dbReference type="AlphaFoldDB" id="A0A2N6KD38"/>
<evidence type="ECO:0000313" key="2">
    <source>
        <dbReference type="Proteomes" id="UP000235025"/>
    </source>
</evidence>
<name>A0A2N6KD38_9CYAN</name>
<organism evidence="1 2">
    <name type="scientific">Fischerella thermalis CCMEE 5268</name>
    <dbReference type="NCBI Taxonomy" id="2019662"/>
    <lineage>
        <taxon>Bacteria</taxon>
        <taxon>Bacillati</taxon>
        <taxon>Cyanobacteriota</taxon>
        <taxon>Cyanophyceae</taxon>
        <taxon>Nostocales</taxon>
        <taxon>Hapalosiphonaceae</taxon>
        <taxon>Fischerella</taxon>
    </lineage>
</organism>
<dbReference type="EMBL" id="NMQA01000221">
    <property type="protein sequence ID" value="PLZ96651.1"/>
    <property type="molecule type" value="Genomic_DNA"/>
</dbReference>